<protein>
    <submittedName>
        <fullName evidence="4">Leucine-rich repeat domain-containing protein</fullName>
    </submittedName>
</protein>
<comment type="caution">
    <text evidence="4">The sequence shown here is derived from an EMBL/GenBank/DDBJ whole genome shotgun (WGS) entry which is preliminary data.</text>
</comment>
<dbReference type="Pfam" id="PF12799">
    <property type="entry name" value="LRR_4"/>
    <property type="match status" value="1"/>
</dbReference>
<feature type="domain" description="Disease resistance R13L4/SHOC-2-like LRR" evidence="3">
    <location>
        <begin position="222"/>
        <end position="336"/>
    </location>
</feature>
<evidence type="ECO:0000256" key="1">
    <source>
        <dbReference type="ARBA" id="ARBA00022614"/>
    </source>
</evidence>
<dbReference type="PROSITE" id="PS51450">
    <property type="entry name" value="LRR"/>
    <property type="match status" value="4"/>
</dbReference>
<proteinExistence type="predicted"/>
<dbReference type="InterPro" id="IPR050836">
    <property type="entry name" value="SDS22/Internalin_LRR"/>
</dbReference>
<dbReference type="InterPro" id="IPR055414">
    <property type="entry name" value="LRR_R13L4/SHOC2-like"/>
</dbReference>
<dbReference type="PANTHER" id="PTHR46652">
    <property type="entry name" value="LEUCINE-RICH REPEAT AND IQ DOMAIN-CONTAINING PROTEIN 1-RELATED"/>
    <property type="match status" value="1"/>
</dbReference>
<evidence type="ECO:0000313" key="4">
    <source>
        <dbReference type="EMBL" id="MBT1702901.1"/>
    </source>
</evidence>
<dbReference type="PANTHER" id="PTHR46652:SF3">
    <property type="entry name" value="LEUCINE-RICH REPEAT-CONTAINING PROTEIN 9"/>
    <property type="match status" value="1"/>
</dbReference>
<evidence type="ECO:0000259" key="3">
    <source>
        <dbReference type="Pfam" id="PF23598"/>
    </source>
</evidence>
<dbReference type="EMBL" id="JAHESD010000009">
    <property type="protein sequence ID" value="MBT1702901.1"/>
    <property type="molecule type" value="Genomic_DNA"/>
</dbReference>
<keyword evidence="1" id="KW-0433">Leucine-rich repeat</keyword>
<dbReference type="InterPro" id="IPR032675">
    <property type="entry name" value="LRR_dom_sf"/>
</dbReference>
<dbReference type="Gene3D" id="3.80.10.10">
    <property type="entry name" value="Ribonuclease Inhibitor"/>
    <property type="match status" value="3"/>
</dbReference>
<dbReference type="SUPFAM" id="SSF52058">
    <property type="entry name" value="L domain-like"/>
    <property type="match status" value="2"/>
</dbReference>
<sequence>MRSSRLCIAAVSLLIFFSGAYGQKKAKREPVKHEKEVRDMVAFLQFMLNTLGDATTASRDKDVLITESYTKVFRDAKVQVEDDLDENRNVITNKDVTAYLKDVDFFFKDVKFEFTIEDIKSEGAGDRLFYRVILTRNLTGTTIGGKKVNNTKPRYIEINYNAKDQDLKIVSIYTNQYNEKKALLSWWKELSYEWQRVLRQKFELSDSVSEDDLRKITAIENLDLSGNTYLQSLEPLSQLLDLRILNLSGTSIDDLSSIRNLTELAELDISNTRIDDISSIRYFNNLTRLNISQTRVDSIDVAEKLTKLQQLDLSNTVITDFQPLQYLTELQVLNLENTRITTLDPISYLSNLRELNVAGTSVNNLNAITALSNLADLNLEATRINDLAALSGLRNLKVLNVNRTAIADLDPLLELAQLERVYCDHTGINQQSASAFMASNPKVLVIFATEDLRTWWDNLPSVWRDVLSRKARINVNPSKEELARVTNLDSLNIANYISIKTLEPLQRLQKLKVIIMDHTGVTDLSPIKDHKNIHTLDISDTYTTDLSPLRDFARLKVLKADNSRVKNIDTLSYIPGLQKLFVDGTDLPDSVVYNFLQRNNECLIVYKTDRLESWWNGLSEDWKQVFQLQIKIDNSASREALHRLVELERIVFGDVPVNDLSPLTEFVRLKELRFSATAVSSLSPLADIQTLKILYANDNPIKDLTPVSKLKELQEIDISNTPVAALETLGALDKLLKMNCAGTQVKKLNALQKMKSLEYLDCSNTDVKSLSPVMGLPLKTLKCYNTKISSGAIKKFQKQNPSCNVVYYR</sequence>
<dbReference type="InterPro" id="IPR001611">
    <property type="entry name" value="Leu-rich_rpt"/>
</dbReference>
<evidence type="ECO:0000313" key="5">
    <source>
        <dbReference type="Proteomes" id="UP000772618"/>
    </source>
</evidence>
<reference evidence="4 5" key="1">
    <citation type="submission" date="2021-05" db="EMBL/GenBank/DDBJ databases">
        <title>A Polyphasic approach of four new species of the genus Ohtaekwangia: Ohtaekwangia histidinii sp. nov., Ohtaekwangia cretensis sp. nov., Ohtaekwangia indiensis sp. nov., Ohtaekwangia reichenbachii sp. nov. from diverse environment.</title>
        <authorList>
            <person name="Octaviana S."/>
        </authorList>
    </citation>
    <scope>NUCLEOTIDE SEQUENCE [LARGE SCALE GENOMIC DNA]</scope>
    <source>
        <strain evidence="4 5">PWU20</strain>
    </source>
</reference>
<evidence type="ECO:0000256" key="2">
    <source>
        <dbReference type="ARBA" id="ARBA00022737"/>
    </source>
</evidence>
<accession>A0ABS5VSB9</accession>
<gene>
    <name evidence="4" type="ORF">KK060_06400</name>
</gene>
<keyword evidence="2" id="KW-0677">Repeat</keyword>
<dbReference type="RefSeq" id="WP_254152871.1">
    <property type="nucleotide sequence ID" value="NZ_JAHESD010000009.1"/>
</dbReference>
<keyword evidence="5" id="KW-1185">Reference proteome</keyword>
<organism evidence="4 5">
    <name type="scientific">Chryseosolibacter indicus</name>
    <dbReference type="NCBI Taxonomy" id="2782351"/>
    <lineage>
        <taxon>Bacteria</taxon>
        <taxon>Pseudomonadati</taxon>
        <taxon>Bacteroidota</taxon>
        <taxon>Cytophagia</taxon>
        <taxon>Cytophagales</taxon>
        <taxon>Chryseotaleaceae</taxon>
        <taxon>Chryseosolibacter</taxon>
    </lineage>
</organism>
<name>A0ABS5VSB9_9BACT</name>
<dbReference type="Pfam" id="PF23598">
    <property type="entry name" value="LRR_14"/>
    <property type="match status" value="1"/>
</dbReference>
<dbReference type="Proteomes" id="UP000772618">
    <property type="component" value="Unassembled WGS sequence"/>
</dbReference>
<dbReference type="InterPro" id="IPR025875">
    <property type="entry name" value="Leu-rich_rpt_4"/>
</dbReference>